<dbReference type="CDD" id="cd17541">
    <property type="entry name" value="REC_CheB-like"/>
    <property type="match status" value="1"/>
</dbReference>
<keyword evidence="2 5" id="KW-0378">Hydrolase</keyword>
<evidence type="ECO:0000256" key="4">
    <source>
        <dbReference type="ARBA" id="ARBA00048267"/>
    </source>
</evidence>
<keyword evidence="10" id="KW-1185">Reference proteome</keyword>
<keyword evidence="6" id="KW-0597">Phosphoprotein</keyword>
<evidence type="ECO:0000256" key="3">
    <source>
        <dbReference type="ARBA" id="ARBA00039140"/>
    </source>
</evidence>
<accession>A0ABU9XXS2</accession>
<name>A0ABU9XXS2_9SPHN</name>
<dbReference type="InterPro" id="IPR001789">
    <property type="entry name" value="Sig_transdc_resp-reg_receiver"/>
</dbReference>
<dbReference type="Gene3D" id="3.40.50.2300">
    <property type="match status" value="1"/>
</dbReference>
<dbReference type="InterPro" id="IPR008248">
    <property type="entry name" value="CheB-like"/>
</dbReference>
<feature type="domain" description="CheB-type methylesterase" evidence="8">
    <location>
        <begin position="176"/>
        <end position="364"/>
    </location>
</feature>
<dbReference type="InterPro" id="IPR000673">
    <property type="entry name" value="Sig_transdc_resp-reg_Me-estase"/>
</dbReference>
<feature type="modified residue" description="4-aspartylphosphate" evidence="6">
    <location>
        <position position="71"/>
    </location>
</feature>
<dbReference type="EMBL" id="JBDIME010000001">
    <property type="protein sequence ID" value="MEN2788354.1"/>
    <property type="molecule type" value="Genomic_DNA"/>
</dbReference>
<feature type="active site" evidence="5">
    <location>
        <position position="215"/>
    </location>
</feature>
<dbReference type="Pfam" id="PF00072">
    <property type="entry name" value="Response_reg"/>
    <property type="match status" value="1"/>
</dbReference>
<evidence type="ECO:0000313" key="10">
    <source>
        <dbReference type="Proteomes" id="UP001419910"/>
    </source>
</evidence>
<evidence type="ECO:0000256" key="1">
    <source>
        <dbReference type="ARBA" id="ARBA00022500"/>
    </source>
</evidence>
<feature type="active site" evidence="5">
    <location>
        <position position="311"/>
    </location>
</feature>
<dbReference type="PROSITE" id="PS50110">
    <property type="entry name" value="RESPONSE_REGULATORY"/>
    <property type="match status" value="1"/>
</dbReference>
<dbReference type="SMART" id="SM00448">
    <property type="entry name" value="REC"/>
    <property type="match status" value="1"/>
</dbReference>
<keyword evidence="1 5" id="KW-0145">Chemotaxis</keyword>
<comment type="catalytic activity">
    <reaction evidence="4">
        <text>[protein]-L-glutamate 5-O-methyl ester + H2O = L-glutamyl-[protein] + methanol + H(+)</text>
        <dbReference type="Rhea" id="RHEA:23236"/>
        <dbReference type="Rhea" id="RHEA-COMP:10208"/>
        <dbReference type="Rhea" id="RHEA-COMP:10311"/>
        <dbReference type="ChEBI" id="CHEBI:15377"/>
        <dbReference type="ChEBI" id="CHEBI:15378"/>
        <dbReference type="ChEBI" id="CHEBI:17790"/>
        <dbReference type="ChEBI" id="CHEBI:29973"/>
        <dbReference type="ChEBI" id="CHEBI:82795"/>
        <dbReference type="EC" id="3.1.1.61"/>
    </reaction>
</comment>
<evidence type="ECO:0000256" key="6">
    <source>
        <dbReference type="PROSITE-ProRule" id="PRU00169"/>
    </source>
</evidence>
<dbReference type="SUPFAM" id="SSF52172">
    <property type="entry name" value="CheY-like"/>
    <property type="match status" value="1"/>
</dbReference>
<organism evidence="9 10">
    <name type="scientific">Sphingomonas oligophenolica</name>
    <dbReference type="NCBI Taxonomy" id="301154"/>
    <lineage>
        <taxon>Bacteria</taxon>
        <taxon>Pseudomonadati</taxon>
        <taxon>Pseudomonadota</taxon>
        <taxon>Alphaproteobacteria</taxon>
        <taxon>Sphingomonadales</taxon>
        <taxon>Sphingomonadaceae</taxon>
        <taxon>Sphingomonas</taxon>
    </lineage>
</organism>
<dbReference type="PANTHER" id="PTHR42872">
    <property type="entry name" value="PROTEIN-GLUTAMATE METHYLESTERASE/PROTEIN-GLUTAMINE GLUTAMINASE"/>
    <property type="match status" value="1"/>
</dbReference>
<evidence type="ECO:0000313" key="9">
    <source>
        <dbReference type="EMBL" id="MEN2788354.1"/>
    </source>
</evidence>
<sequence>MPSRSIHKRSRFAEGRERPSILIVDDSVVARAVISRAIGLSGRFTVAGAVPHAKAALAFLELNQVDGILLDIQMPGVDGLTALPDLLAAGRGAKVLIVSSSCGDGAAATIEALALGAADTLEKPDIGDFASRFSTVLDEKLFRLFEATPAPAQTPIRTPVRARVVADSQPFASDRPGAVFDIVAIGASTGGIHALSLLLREIPESFQLPILITQHLPESFMPYFAAQIAVLAGRPCDVAVDRLRIRPGRVIVAPGTAHMRIVGNSENASIRLSNELVKSGCTPSVDPMLDSLAQAYGARALAVVLSGMGRDGSEGAQRIIDRGGSVVVQDQASSVVWGMPGAIATNGTACAIMKPSEIGRMIASGKAPVMSSSILC</sequence>
<proteinExistence type="predicted"/>
<dbReference type="PANTHER" id="PTHR42872:SF3">
    <property type="entry name" value="PROTEIN-GLUTAMATE METHYLESTERASE_PROTEIN-GLUTAMINE GLUTAMINASE 1"/>
    <property type="match status" value="1"/>
</dbReference>
<comment type="caution">
    <text evidence="9">The sequence shown here is derived from an EMBL/GenBank/DDBJ whole genome shotgun (WGS) entry which is preliminary data.</text>
</comment>
<dbReference type="InterPro" id="IPR035909">
    <property type="entry name" value="CheB_C"/>
</dbReference>
<reference evidence="9 10" key="1">
    <citation type="submission" date="2024-05" db="EMBL/GenBank/DDBJ databases">
        <authorList>
            <person name="Liu Q."/>
            <person name="Xin Y.-H."/>
        </authorList>
    </citation>
    <scope>NUCLEOTIDE SEQUENCE [LARGE SCALE GENOMIC DNA]</scope>
    <source>
        <strain evidence="9 10">CGMCC 1.10181</strain>
    </source>
</reference>
<evidence type="ECO:0000256" key="5">
    <source>
        <dbReference type="PROSITE-ProRule" id="PRU00050"/>
    </source>
</evidence>
<dbReference type="Proteomes" id="UP001419910">
    <property type="component" value="Unassembled WGS sequence"/>
</dbReference>
<protein>
    <recommendedName>
        <fullName evidence="3">protein-glutamate methylesterase</fullName>
        <ecNumber evidence="3">3.1.1.61</ecNumber>
    </recommendedName>
</protein>
<evidence type="ECO:0000259" key="8">
    <source>
        <dbReference type="PROSITE" id="PS50122"/>
    </source>
</evidence>
<feature type="domain" description="Response regulatory" evidence="7">
    <location>
        <begin position="20"/>
        <end position="138"/>
    </location>
</feature>
<dbReference type="InterPro" id="IPR011006">
    <property type="entry name" value="CheY-like_superfamily"/>
</dbReference>
<dbReference type="PROSITE" id="PS50122">
    <property type="entry name" value="CHEB"/>
    <property type="match status" value="1"/>
</dbReference>
<dbReference type="Pfam" id="PF01339">
    <property type="entry name" value="CheB_methylest"/>
    <property type="match status" value="1"/>
</dbReference>
<dbReference type="CDD" id="cd16432">
    <property type="entry name" value="CheB_Rec"/>
    <property type="match status" value="1"/>
</dbReference>
<feature type="active site" evidence="5">
    <location>
        <position position="188"/>
    </location>
</feature>
<dbReference type="Gene3D" id="3.40.50.180">
    <property type="entry name" value="Methylesterase CheB, C-terminal domain"/>
    <property type="match status" value="1"/>
</dbReference>
<gene>
    <name evidence="9" type="ORF">ABC974_01845</name>
</gene>
<dbReference type="SUPFAM" id="SSF52738">
    <property type="entry name" value="Methylesterase CheB, C-terminal domain"/>
    <property type="match status" value="1"/>
</dbReference>
<evidence type="ECO:0000256" key="2">
    <source>
        <dbReference type="ARBA" id="ARBA00022801"/>
    </source>
</evidence>
<dbReference type="EC" id="3.1.1.61" evidence="3"/>
<evidence type="ECO:0000259" key="7">
    <source>
        <dbReference type="PROSITE" id="PS50110"/>
    </source>
</evidence>
<dbReference type="PIRSF" id="PIRSF000876">
    <property type="entry name" value="RR_chemtxs_CheB"/>
    <property type="match status" value="1"/>
</dbReference>